<dbReference type="SUPFAM" id="SSF88723">
    <property type="entry name" value="PIN domain-like"/>
    <property type="match status" value="1"/>
</dbReference>
<keyword evidence="6 8" id="KW-0460">Magnesium</keyword>
<keyword evidence="2 8" id="KW-1277">Toxin-antitoxin system</keyword>
<evidence type="ECO:0000256" key="8">
    <source>
        <dbReference type="HAMAP-Rule" id="MF_00265"/>
    </source>
</evidence>
<name>A0A5P9Q6B5_9MICO</name>
<dbReference type="GO" id="GO:0090729">
    <property type="term" value="F:toxin activity"/>
    <property type="evidence" value="ECO:0007669"/>
    <property type="project" value="UniProtKB-KW"/>
</dbReference>
<dbReference type="Pfam" id="PF01850">
    <property type="entry name" value="PIN"/>
    <property type="match status" value="1"/>
</dbReference>
<dbReference type="KEGG" id="lxl:KDY119_00430"/>
<protein>
    <recommendedName>
        <fullName evidence="8">Ribonuclease VapC</fullName>
        <shortName evidence="8">RNase VapC</shortName>
        <ecNumber evidence="8">3.1.-.-</ecNumber>
    </recommendedName>
    <alternativeName>
        <fullName evidence="8">Toxin VapC</fullName>
    </alternativeName>
</protein>
<feature type="domain" description="PIN" evidence="9">
    <location>
        <begin position="8"/>
        <end position="128"/>
    </location>
</feature>
<feature type="binding site" evidence="8">
    <location>
        <position position="10"/>
    </location>
    <ligand>
        <name>Mg(2+)</name>
        <dbReference type="ChEBI" id="CHEBI:18420"/>
    </ligand>
</feature>
<dbReference type="InterPro" id="IPR002716">
    <property type="entry name" value="PIN_dom"/>
</dbReference>
<evidence type="ECO:0000256" key="6">
    <source>
        <dbReference type="ARBA" id="ARBA00022842"/>
    </source>
</evidence>
<proteinExistence type="inferred from homology"/>
<reference evidence="10 11" key="1">
    <citation type="submission" date="2019-10" db="EMBL/GenBank/DDBJ databases">
        <title>Genome sequence of Luteimicrobium xylanilyticum HY-24.</title>
        <authorList>
            <person name="Kim D.Y."/>
            <person name="Park H.-Y."/>
        </authorList>
    </citation>
    <scope>NUCLEOTIDE SEQUENCE [LARGE SCALE GENOMIC DNA]</scope>
    <source>
        <strain evidence="10 11">HY-24</strain>
    </source>
</reference>
<dbReference type="RefSeq" id="WP_227994476.1">
    <property type="nucleotide sequence ID" value="NZ_BAABIH010000013.1"/>
</dbReference>
<dbReference type="GO" id="GO:0000287">
    <property type="term" value="F:magnesium ion binding"/>
    <property type="evidence" value="ECO:0007669"/>
    <property type="project" value="UniProtKB-UniRule"/>
</dbReference>
<evidence type="ECO:0000256" key="1">
    <source>
        <dbReference type="ARBA" id="ARBA00001946"/>
    </source>
</evidence>
<dbReference type="GO" id="GO:0016787">
    <property type="term" value="F:hydrolase activity"/>
    <property type="evidence" value="ECO:0007669"/>
    <property type="project" value="UniProtKB-KW"/>
</dbReference>
<dbReference type="EC" id="3.1.-.-" evidence="8"/>
<dbReference type="Gene3D" id="3.40.50.1010">
    <property type="entry name" value="5'-nuclease"/>
    <property type="match status" value="1"/>
</dbReference>
<dbReference type="EMBL" id="CP045529">
    <property type="protein sequence ID" value="QFU96938.1"/>
    <property type="molecule type" value="Genomic_DNA"/>
</dbReference>
<keyword evidence="3 8" id="KW-0540">Nuclease</keyword>
<dbReference type="GO" id="GO:0004540">
    <property type="term" value="F:RNA nuclease activity"/>
    <property type="evidence" value="ECO:0007669"/>
    <property type="project" value="InterPro"/>
</dbReference>
<dbReference type="InterPro" id="IPR022907">
    <property type="entry name" value="VapC_family"/>
</dbReference>
<comment type="cofactor">
    <cofactor evidence="1 8">
        <name>Mg(2+)</name>
        <dbReference type="ChEBI" id="CHEBI:18420"/>
    </cofactor>
</comment>
<keyword evidence="4 8" id="KW-0479">Metal-binding</keyword>
<gene>
    <name evidence="10" type="primary">mvpA</name>
    <name evidence="8" type="synonym">vapC</name>
    <name evidence="10" type="ORF">KDY119_00430</name>
</gene>
<evidence type="ECO:0000313" key="10">
    <source>
        <dbReference type="EMBL" id="QFU96938.1"/>
    </source>
</evidence>
<dbReference type="InterPro" id="IPR050556">
    <property type="entry name" value="Type_II_TA_system_RNase"/>
</dbReference>
<comment type="function">
    <text evidence="8">Toxic component of a toxin-antitoxin (TA) system. An RNase.</text>
</comment>
<evidence type="ECO:0000256" key="5">
    <source>
        <dbReference type="ARBA" id="ARBA00022801"/>
    </source>
</evidence>
<dbReference type="InterPro" id="IPR029060">
    <property type="entry name" value="PIN-like_dom_sf"/>
</dbReference>
<evidence type="ECO:0000256" key="7">
    <source>
        <dbReference type="ARBA" id="ARBA00038093"/>
    </source>
</evidence>
<dbReference type="HAMAP" id="MF_00265">
    <property type="entry name" value="VapC_Nob1"/>
    <property type="match status" value="1"/>
</dbReference>
<sequence length="137" mass="14459">MTARQLFVLDTDVVIDVLRSRSPLMLERFSEHGDALTVSAVTVAELHFGAARSSAPSSNRAAVEEFLAFLEVLPFDAAAAAHAGEIRGALTAAGTPIGGYDVLIAGHARSVAAVLVTGNVREFSRVDGLRVVDWGDR</sequence>
<dbReference type="Proteomes" id="UP000326702">
    <property type="component" value="Chromosome"/>
</dbReference>
<keyword evidence="8" id="KW-0800">Toxin</keyword>
<accession>A0A5P9Q6B5</accession>
<dbReference type="PANTHER" id="PTHR33653">
    <property type="entry name" value="RIBONUCLEASE VAPC2"/>
    <property type="match status" value="1"/>
</dbReference>
<dbReference type="AlphaFoldDB" id="A0A5P9Q6B5"/>
<dbReference type="PANTHER" id="PTHR33653:SF1">
    <property type="entry name" value="RIBONUCLEASE VAPC2"/>
    <property type="match status" value="1"/>
</dbReference>
<evidence type="ECO:0000256" key="2">
    <source>
        <dbReference type="ARBA" id="ARBA00022649"/>
    </source>
</evidence>
<feature type="binding site" evidence="8">
    <location>
        <position position="101"/>
    </location>
    <ligand>
        <name>Mg(2+)</name>
        <dbReference type="ChEBI" id="CHEBI:18420"/>
    </ligand>
</feature>
<organism evidence="10 11">
    <name type="scientific">Luteimicrobium xylanilyticum</name>
    <dbReference type="NCBI Taxonomy" id="1133546"/>
    <lineage>
        <taxon>Bacteria</taxon>
        <taxon>Bacillati</taxon>
        <taxon>Actinomycetota</taxon>
        <taxon>Actinomycetes</taxon>
        <taxon>Micrococcales</taxon>
        <taxon>Luteimicrobium</taxon>
    </lineage>
</organism>
<evidence type="ECO:0000256" key="4">
    <source>
        <dbReference type="ARBA" id="ARBA00022723"/>
    </source>
</evidence>
<keyword evidence="5 8" id="KW-0378">Hydrolase</keyword>
<comment type="similarity">
    <text evidence="7 8">Belongs to the PINc/VapC protein family.</text>
</comment>
<keyword evidence="11" id="KW-1185">Reference proteome</keyword>
<evidence type="ECO:0000259" key="9">
    <source>
        <dbReference type="Pfam" id="PF01850"/>
    </source>
</evidence>
<evidence type="ECO:0000256" key="3">
    <source>
        <dbReference type="ARBA" id="ARBA00022722"/>
    </source>
</evidence>
<evidence type="ECO:0000313" key="11">
    <source>
        <dbReference type="Proteomes" id="UP000326702"/>
    </source>
</evidence>